<feature type="domain" description="RimM N-terminal" evidence="6">
    <location>
        <begin position="6"/>
        <end position="91"/>
    </location>
</feature>
<keyword evidence="1 5" id="KW-0963">Cytoplasm</keyword>
<proteinExistence type="inferred from homology"/>
<evidence type="ECO:0000256" key="3">
    <source>
        <dbReference type="ARBA" id="ARBA00022552"/>
    </source>
</evidence>
<dbReference type="InterPro" id="IPR009000">
    <property type="entry name" value="Transl_B-barrel_sf"/>
</dbReference>
<dbReference type="GO" id="GO:0043022">
    <property type="term" value="F:ribosome binding"/>
    <property type="evidence" value="ECO:0007669"/>
    <property type="project" value="InterPro"/>
</dbReference>
<dbReference type="Proteomes" id="UP000671879">
    <property type="component" value="Chromosome"/>
</dbReference>
<dbReference type="InterPro" id="IPR011961">
    <property type="entry name" value="RimM"/>
</dbReference>
<dbReference type="GO" id="GO:0005737">
    <property type="term" value="C:cytoplasm"/>
    <property type="evidence" value="ECO:0007669"/>
    <property type="project" value="UniProtKB-SubCell"/>
</dbReference>
<dbReference type="NCBIfam" id="TIGR02273">
    <property type="entry name" value="16S_RimM"/>
    <property type="match status" value="1"/>
</dbReference>
<dbReference type="Gene3D" id="2.40.30.60">
    <property type="entry name" value="RimM"/>
    <property type="match status" value="1"/>
</dbReference>
<dbReference type="SUPFAM" id="SSF50346">
    <property type="entry name" value="PRC-barrel domain"/>
    <property type="match status" value="1"/>
</dbReference>
<protein>
    <recommendedName>
        <fullName evidence="5">Ribosome maturation factor RimM</fullName>
    </recommendedName>
</protein>
<evidence type="ECO:0000259" key="7">
    <source>
        <dbReference type="Pfam" id="PF24986"/>
    </source>
</evidence>
<evidence type="ECO:0000256" key="2">
    <source>
        <dbReference type="ARBA" id="ARBA00022517"/>
    </source>
</evidence>
<accession>A0A9Q7AMP9</accession>
<dbReference type="EMBL" id="CP072943">
    <property type="protein sequence ID" value="QTX31742.1"/>
    <property type="molecule type" value="Genomic_DNA"/>
</dbReference>
<dbReference type="InterPro" id="IPR036976">
    <property type="entry name" value="RimM_N_sf"/>
</dbReference>
<keyword evidence="9" id="KW-1185">Reference proteome</keyword>
<evidence type="ECO:0000256" key="1">
    <source>
        <dbReference type="ARBA" id="ARBA00022490"/>
    </source>
</evidence>
<dbReference type="Gene3D" id="2.30.30.240">
    <property type="entry name" value="PRC-barrel domain"/>
    <property type="match status" value="1"/>
</dbReference>
<comment type="similarity">
    <text evidence="5">Belongs to the RimM family.</text>
</comment>
<dbReference type="InterPro" id="IPR002676">
    <property type="entry name" value="RimM_N"/>
</dbReference>
<reference evidence="9" key="1">
    <citation type="submission" date="2021-04" db="EMBL/GenBank/DDBJ databases">
        <title>A novel Synergistetes isolate from a pyrite-forming mixed culture.</title>
        <authorList>
            <person name="Bunk B."/>
            <person name="Sproer C."/>
            <person name="Spring S."/>
            <person name="Pester M."/>
        </authorList>
    </citation>
    <scope>NUCLEOTIDE SEQUENCE [LARGE SCALE GENOMIC DNA]</scope>
    <source>
        <strain evidence="9">J.5.4.2-T.3.5.2</strain>
    </source>
</reference>
<dbReference type="GO" id="GO:0042274">
    <property type="term" value="P:ribosomal small subunit biogenesis"/>
    <property type="evidence" value="ECO:0007669"/>
    <property type="project" value="UniProtKB-UniRule"/>
</dbReference>
<evidence type="ECO:0000259" key="6">
    <source>
        <dbReference type="Pfam" id="PF01782"/>
    </source>
</evidence>
<dbReference type="PANTHER" id="PTHR33692">
    <property type="entry name" value="RIBOSOME MATURATION FACTOR RIMM"/>
    <property type="match status" value="1"/>
</dbReference>
<organism evidence="8 9">
    <name type="scientific">Aminithiophilus ramosus</name>
    <dbReference type="NCBI Taxonomy" id="3029084"/>
    <lineage>
        <taxon>Bacteria</taxon>
        <taxon>Thermotogati</taxon>
        <taxon>Synergistota</taxon>
        <taxon>Synergistia</taxon>
        <taxon>Synergistales</taxon>
        <taxon>Aminithiophilaceae</taxon>
        <taxon>Aminithiophilus</taxon>
    </lineage>
</organism>
<keyword evidence="3 5" id="KW-0698">rRNA processing</keyword>
<dbReference type="PANTHER" id="PTHR33692:SF1">
    <property type="entry name" value="RIBOSOME MATURATION FACTOR RIMM"/>
    <property type="match status" value="1"/>
</dbReference>
<dbReference type="HAMAP" id="MF_00014">
    <property type="entry name" value="Ribosome_mat_RimM"/>
    <property type="match status" value="1"/>
</dbReference>
<sequence>MAEKVTIGRILGAHGIRGELRLFSLTDFPERFRTMGIFRLHRPDGTFLREAKVEALRFHASKGLFLVTLEGVADRDGAEALKGALVQIDADERVALPEGSYWIDDMMGLEVFDEDSGDFLGVVVEIFPTGSNDVYLVEKEGIKRPLPAMADVILSVDVEHRKMAVRIPEGLWD</sequence>
<dbReference type="InterPro" id="IPR056792">
    <property type="entry name" value="PRC_RimM"/>
</dbReference>
<dbReference type="KEGG" id="aram:KAR29_10370"/>
<evidence type="ECO:0000256" key="5">
    <source>
        <dbReference type="HAMAP-Rule" id="MF_00014"/>
    </source>
</evidence>
<keyword evidence="2 5" id="KW-0690">Ribosome biogenesis</keyword>
<comment type="domain">
    <text evidence="5">The PRC barrel domain binds ribosomal protein uS19.</text>
</comment>
<dbReference type="RefSeq" id="WP_274372921.1">
    <property type="nucleotide sequence ID" value="NZ_CP072943.1"/>
</dbReference>
<dbReference type="SUPFAM" id="SSF50447">
    <property type="entry name" value="Translation proteins"/>
    <property type="match status" value="1"/>
</dbReference>
<keyword evidence="4 5" id="KW-0143">Chaperone</keyword>
<feature type="domain" description="Ribosome maturation factor RimM PRC barrel" evidence="7">
    <location>
        <begin position="104"/>
        <end position="171"/>
    </location>
</feature>
<evidence type="ECO:0000313" key="9">
    <source>
        <dbReference type="Proteomes" id="UP000671879"/>
    </source>
</evidence>
<evidence type="ECO:0000313" key="8">
    <source>
        <dbReference type="EMBL" id="QTX31742.1"/>
    </source>
</evidence>
<comment type="function">
    <text evidence="5">An accessory protein needed during the final step in the assembly of 30S ribosomal subunit, possibly for assembly of the head region. Essential for efficient processing of 16S rRNA. May be needed both before and after RbfA during the maturation of 16S rRNA. It has affinity for free ribosomal 30S subunits but not for 70S ribosomes.</text>
</comment>
<dbReference type="GO" id="GO:0005840">
    <property type="term" value="C:ribosome"/>
    <property type="evidence" value="ECO:0007669"/>
    <property type="project" value="InterPro"/>
</dbReference>
<comment type="subcellular location">
    <subcellularLocation>
        <location evidence="5">Cytoplasm</location>
    </subcellularLocation>
</comment>
<evidence type="ECO:0000256" key="4">
    <source>
        <dbReference type="ARBA" id="ARBA00023186"/>
    </source>
</evidence>
<dbReference type="GO" id="GO:0006364">
    <property type="term" value="P:rRNA processing"/>
    <property type="evidence" value="ECO:0007669"/>
    <property type="project" value="UniProtKB-UniRule"/>
</dbReference>
<dbReference type="InterPro" id="IPR011033">
    <property type="entry name" value="PRC_barrel-like_sf"/>
</dbReference>
<comment type="subunit">
    <text evidence="5">Binds ribosomal protein uS19.</text>
</comment>
<dbReference type="Pfam" id="PF24986">
    <property type="entry name" value="PRC_RimM"/>
    <property type="match status" value="1"/>
</dbReference>
<dbReference type="Pfam" id="PF01782">
    <property type="entry name" value="RimM"/>
    <property type="match status" value="1"/>
</dbReference>
<name>A0A9Q7AMP9_9BACT</name>
<dbReference type="AlphaFoldDB" id="A0A9Q7AMP9"/>
<gene>
    <name evidence="5 8" type="primary">rimM</name>
    <name evidence="8" type="ORF">KAR29_10370</name>
</gene>